<evidence type="ECO:0000313" key="3">
    <source>
        <dbReference type="Proteomes" id="UP000823405"/>
    </source>
</evidence>
<reference evidence="2" key="1">
    <citation type="journal article" date="2020" name="Fungal Divers.">
        <title>Resolving the Mortierellaceae phylogeny through synthesis of multi-gene phylogenetics and phylogenomics.</title>
        <authorList>
            <person name="Vandepol N."/>
            <person name="Liber J."/>
            <person name="Desiro A."/>
            <person name="Na H."/>
            <person name="Kennedy M."/>
            <person name="Barry K."/>
            <person name="Grigoriev I.V."/>
            <person name="Miller A.N."/>
            <person name="O'Donnell K."/>
            <person name="Stajich J.E."/>
            <person name="Bonito G."/>
        </authorList>
    </citation>
    <scope>NUCLEOTIDE SEQUENCE</scope>
    <source>
        <strain evidence="2">NVP60</strain>
    </source>
</reference>
<organism evidence="2 3">
    <name type="scientific">Linnemannia gamsii</name>
    <dbReference type="NCBI Taxonomy" id="64522"/>
    <lineage>
        <taxon>Eukaryota</taxon>
        <taxon>Fungi</taxon>
        <taxon>Fungi incertae sedis</taxon>
        <taxon>Mucoromycota</taxon>
        <taxon>Mortierellomycotina</taxon>
        <taxon>Mortierellomycetes</taxon>
        <taxon>Mortierellales</taxon>
        <taxon>Mortierellaceae</taxon>
        <taxon>Linnemannia</taxon>
    </lineage>
</organism>
<feature type="compositionally biased region" description="Polar residues" evidence="1">
    <location>
        <begin position="513"/>
        <end position="534"/>
    </location>
</feature>
<name>A0A9P6QSC8_9FUNG</name>
<accession>A0A9P6QSC8</accession>
<gene>
    <name evidence="2" type="ORF">BGZ97_004010</name>
</gene>
<evidence type="ECO:0000256" key="1">
    <source>
        <dbReference type="SAM" id="MobiDB-lite"/>
    </source>
</evidence>
<dbReference type="EMBL" id="JAAAIN010001981">
    <property type="protein sequence ID" value="KAG0298590.1"/>
    <property type="molecule type" value="Genomic_DNA"/>
</dbReference>
<dbReference type="OrthoDB" id="2393401at2759"/>
<feature type="non-terminal residue" evidence="2">
    <location>
        <position position="587"/>
    </location>
</feature>
<comment type="caution">
    <text evidence="2">The sequence shown here is derived from an EMBL/GenBank/DDBJ whole genome shotgun (WGS) entry which is preliminary data.</text>
</comment>
<feature type="region of interest" description="Disordered" evidence="1">
    <location>
        <begin position="388"/>
        <end position="414"/>
    </location>
</feature>
<feature type="compositionally biased region" description="Polar residues" evidence="1">
    <location>
        <begin position="388"/>
        <end position="397"/>
    </location>
</feature>
<sequence length="587" mass="65871">MPMFHLTLERRVEYMLHWRDAEKREEGFRKADGILLELFEGFNLEEEMKIGFTEHDEYRWRVFCNSKRYKKERVTWDKYEWRYFLCAYKGIDLCSGLPMAKIGQLGNIDRLASDGVYRLGGCIYIPQGLNFGKELLADFKTSKMFQGTDLENCRKGIKMLRGLMIEIAEKMKHCLPKLLEEYSALLAGFEDSDNLDVQVVEQSIEDMCDQYEPASGDMALTDCDNQGMTTDMDNIIDSDGDSAEPSYPLAAEMSPWDYEEESAAFWAFAGSDEDDSFSNDDLDHADPMLSFGAEKDLIQHDSRLFQRYIDDIPVVSPLDVTPSSVTLPVSSEERDDSCMDAQVSRLESSSSDVTDDNVSHLRPFIVNRNLTHSYIFFQGCVDKASQVGSSSTPSDSIAHSIAPHGRSHDDDIESPFKNLAWTPLARNNGSSSFNAPLQERTQTTSEPRLNATKTLQNSVIPTLQAVKEVQWTTYAAPVMSKSDSPLVPPLKKPPINDILFKRGKENRPLRTALISQPSSSRSHNVTSFDGSSEMKTPKHGRSGQAKADGFAAASTEGKYVESRNEAAASDDDDDFMPIRVTTKNVPI</sequence>
<feature type="region of interest" description="Disordered" evidence="1">
    <location>
        <begin position="427"/>
        <end position="449"/>
    </location>
</feature>
<dbReference type="Proteomes" id="UP000823405">
    <property type="component" value="Unassembled WGS sequence"/>
</dbReference>
<feature type="region of interest" description="Disordered" evidence="1">
    <location>
        <begin position="513"/>
        <end position="587"/>
    </location>
</feature>
<dbReference type="AlphaFoldDB" id="A0A9P6QSC8"/>
<protein>
    <submittedName>
        <fullName evidence="2">Uncharacterized protein</fullName>
    </submittedName>
</protein>
<keyword evidence="3" id="KW-1185">Reference proteome</keyword>
<evidence type="ECO:0000313" key="2">
    <source>
        <dbReference type="EMBL" id="KAG0298590.1"/>
    </source>
</evidence>
<proteinExistence type="predicted"/>